<comment type="caution">
    <text evidence="3">The sequence shown here is derived from an EMBL/GenBank/DDBJ whole genome shotgun (WGS) entry which is preliminary data.</text>
</comment>
<dbReference type="Proteomes" id="UP001155110">
    <property type="component" value="Unassembled WGS sequence"/>
</dbReference>
<keyword evidence="2" id="KW-0732">Signal</keyword>
<organism evidence="3 4">
    <name type="scientific">Salinibacter ruber</name>
    <dbReference type="NCBI Taxonomy" id="146919"/>
    <lineage>
        <taxon>Bacteria</taxon>
        <taxon>Pseudomonadati</taxon>
        <taxon>Rhodothermota</taxon>
        <taxon>Rhodothermia</taxon>
        <taxon>Rhodothermales</taxon>
        <taxon>Salinibacteraceae</taxon>
        <taxon>Salinibacter</taxon>
    </lineage>
</organism>
<sequence>MLKKSAYAAPAIMTVGSVPAFASNAPSCAKRAGDSPSNNCSENDRKSSPDNGSSGKENGNDIGRGPNRRGKGHGNTNYGSSNQGDSNYGSGSYVGNDYGDEYGSND</sequence>
<reference evidence="3" key="1">
    <citation type="submission" date="2022-08" db="EMBL/GenBank/DDBJ databases">
        <title>Genomic Encyclopedia of Type Strains, Phase V (KMG-V): Genome sequencing to study the core and pangenomes of soil and plant-associated prokaryotes.</title>
        <authorList>
            <person name="Whitman W."/>
        </authorList>
    </citation>
    <scope>NUCLEOTIDE SEQUENCE</scope>
    <source>
        <strain evidence="3">SP3002</strain>
    </source>
</reference>
<evidence type="ECO:0000313" key="3">
    <source>
        <dbReference type="EMBL" id="MCS4158835.1"/>
    </source>
</evidence>
<protein>
    <submittedName>
        <fullName evidence="3">Uncharacterized protein</fullName>
    </submittedName>
</protein>
<proteinExistence type="predicted"/>
<feature type="compositionally biased region" description="Polar residues" evidence="1">
    <location>
        <begin position="74"/>
        <end position="90"/>
    </location>
</feature>
<feature type="region of interest" description="Disordered" evidence="1">
    <location>
        <begin position="1"/>
        <end position="106"/>
    </location>
</feature>
<gene>
    <name evidence="3" type="ORF">GGP99_002818</name>
</gene>
<evidence type="ECO:0000313" key="4">
    <source>
        <dbReference type="Proteomes" id="UP001155110"/>
    </source>
</evidence>
<name>A0AAW5PBY5_9BACT</name>
<dbReference type="AlphaFoldDB" id="A0AAW5PBY5"/>
<dbReference type="EMBL" id="JANTZM010000015">
    <property type="protein sequence ID" value="MCS4158835.1"/>
    <property type="molecule type" value="Genomic_DNA"/>
</dbReference>
<evidence type="ECO:0000256" key="2">
    <source>
        <dbReference type="SAM" id="SignalP"/>
    </source>
</evidence>
<accession>A0AAW5PBY5</accession>
<feature type="chain" id="PRO_5043319188" evidence="2">
    <location>
        <begin position="23"/>
        <end position="106"/>
    </location>
</feature>
<evidence type="ECO:0000256" key="1">
    <source>
        <dbReference type="SAM" id="MobiDB-lite"/>
    </source>
</evidence>
<feature type="signal peptide" evidence="2">
    <location>
        <begin position="1"/>
        <end position="22"/>
    </location>
</feature>